<gene>
    <name evidence="2" type="ORF">HHL21_06040</name>
</gene>
<feature type="signal peptide" evidence="1">
    <location>
        <begin position="1"/>
        <end position="21"/>
    </location>
</feature>
<dbReference type="InterPro" id="IPR014558">
    <property type="entry name" value="UCP029720"/>
</dbReference>
<dbReference type="PANTHER" id="PTHR39335:SF1">
    <property type="entry name" value="BLL4220 PROTEIN"/>
    <property type="match status" value="1"/>
</dbReference>
<keyword evidence="3" id="KW-1185">Reference proteome</keyword>
<evidence type="ECO:0000313" key="3">
    <source>
        <dbReference type="Proteomes" id="UP000583752"/>
    </source>
</evidence>
<dbReference type="RefSeq" id="WP_169464332.1">
    <property type="nucleotide sequence ID" value="NZ_JABBGG010000002.1"/>
</dbReference>
<dbReference type="PANTHER" id="PTHR39335">
    <property type="entry name" value="BLL4220 PROTEIN"/>
    <property type="match status" value="1"/>
</dbReference>
<dbReference type="EMBL" id="JABBGG010000002">
    <property type="protein sequence ID" value="NML60654.1"/>
    <property type="molecule type" value="Genomic_DNA"/>
</dbReference>
<keyword evidence="1" id="KW-0732">Signal</keyword>
<proteinExistence type="predicted"/>
<dbReference type="AlphaFoldDB" id="A0A848HHE7"/>
<dbReference type="Proteomes" id="UP000583752">
    <property type="component" value="Unassembled WGS sequence"/>
</dbReference>
<evidence type="ECO:0000256" key="1">
    <source>
        <dbReference type="SAM" id="SignalP"/>
    </source>
</evidence>
<accession>A0A848HHE7</accession>
<reference evidence="2 3" key="1">
    <citation type="submission" date="2020-04" db="EMBL/GenBank/DDBJ databases">
        <title>Massilia sp. RP-1-19 isolated from soil.</title>
        <authorList>
            <person name="Dahal R.H."/>
        </authorList>
    </citation>
    <scope>NUCLEOTIDE SEQUENCE [LARGE SCALE GENOMIC DNA]</scope>
    <source>
        <strain evidence="2 3">RP-1-19</strain>
    </source>
</reference>
<dbReference type="Pfam" id="PF03640">
    <property type="entry name" value="Lipoprotein_15"/>
    <property type="match status" value="2"/>
</dbReference>
<feature type="chain" id="PRO_5032624650" description="Lipoprotein" evidence="1">
    <location>
        <begin position="22"/>
        <end position="123"/>
    </location>
</feature>
<comment type="caution">
    <text evidence="2">The sequence shown here is derived from an EMBL/GenBank/DDBJ whole genome shotgun (WGS) entry which is preliminary data.</text>
</comment>
<dbReference type="InterPro" id="IPR005297">
    <property type="entry name" value="Lipoprotein_repeat"/>
</dbReference>
<organism evidence="2 3">
    <name type="scientific">Massilia polaris</name>
    <dbReference type="NCBI Taxonomy" id="2728846"/>
    <lineage>
        <taxon>Bacteria</taxon>
        <taxon>Pseudomonadati</taxon>
        <taxon>Pseudomonadota</taxon>
        <taxon>Betaproteobacteria</taxon>
        <taxon>Burkholderiales</taxon>
        <taxon>Oxalobacteraceae</taxon>
        <taxon>Telluria group</taxon>
        <taxon>Massilia</taxon>
    </lineage>
</organism>
<evidence type="ECO:0008006" key="4">
    <source>
        <dbReference type="Google" id="ProtNLM"/>
    </source>
</evidence>
<dbReference type="PIRSF" id="PIRSF029720">
    <property type="entry name" value="UCP029720"/>
    <property type="match status" value="1"/>
</dbReference>
<name>A0A848HHE7_9BURK</name>
<sequence>MKSVSLGTAVLFTLFTFSAHASDTMPVKKSGGMLVDSKGMTVYTYDKDSAGKSACAGKCAQNWPPVMAGDAKPMDADYSTITRADGSKQLAYKGKPLYTFVKDKKAGDKVGDKVMDVWHVVTD</sequence>
<dbReference type="GO" id="GO:0043448">
    <property type="term" value="P:alkane catabolic process"/>
    <property type="evidence" value="ECO:0007669"/>
    <property type="project" value="TreeGrafter"/>
</dbReference>
<protein>
    <recommendedName>
        <fullName evidence="4">Lipoprotein</fullName>
    </recommendedName>
</protein>
<evidence type="ECO:0000313" key="2">
    <source>
        <dbReference type="EMBL" id="NML60654.1"/>
    </source>
</evidence>